<evidence type="ECO:0000256" key="1">
    <source>
        <dbReference type="SAM" id="Phobius"/>
    </source>
</evidence>
<dbReference type="InterPro" id="IPR016024">
    <property type="entry name" value="ARM-type_fold"/>
</dbReference>
<sequence length="439" mass="49624">MDTIFNQTSQSATAAWLSTLYLIVIYIIVGLAIVATLYFVVLRNEKKRKIKMAWALLSTYFVTTLVSFTYTYLFPFASYSWAVLDHLFSGAIIVATVLLGFLLITKKIKLSNRRTYVKAIIFLYCVPIIIVGIAYGKTIYYSFQDEKTRINFYISELESRHTRRQLNATQMLLDNKSQSIGLLLQKLATSNNFKLNKKIENLLGKVGPDLIPELHKIASIPSHPAYNSAIKLILIFSKPSSWNILAKALYENKQLAAPVREQILNTLYQMDRKKTLAHIHKQMLGFEEALKSTAAKLLGNYPRNRKSIKLLNKALKDKSAAVCEYAADSLGRIKSKKSTAALLKAIRTRSDCDNALRVLSELRVRNAVPYLISRYKRTKDIAVKSIMLLNLGKVGDKRALPLIEKALKSDDEQIRRAAEIAAEQIKKAIAEVDKEKQGN</sequence>
<dbReference type="Pfam" id="PF13646">
    <property type="entry name" value="HEAT_2"/>
    <property type="match status" value="2"/>
</dbReference>
<feature type="transmembrane region" description="Helical" evidence="1">
    <location>
        <begin position="86"/>
        <end position="104"/>
    </location>
</feature>
<dbReference type="EMBL" id="UOFL01000013">
    <property type="protein sequence ID" value="VAW71210.1"/>
    <property type="molecule type" value="Genomic_DNA"/>
</dbReference>
<dbReference type="InterPro" id="IPR004155">
    <property type="entry name" value="PBS_lyase_HEAT"/>
</dbReference>
<gene>
    <name evidence="2" type="ORF">MNBD_GAMMA12-2137</name>
</gene>
<protein>
    <recommendedName>
        <fullName evidence="3">HEAT repeat domain-containing protein</fullName>
    </recommendedName>
</protein>
<proteinExistence type="predicted"/>
<evidence type="ECO:0008006" key="3">
    <source>
        <dbReference type="Google" id="ProtNLM"/>
    </source>
</evidence>
<dbReference type="AlphaFoldDB" id="A0A3B0Y2T3"/>
<keyword evidence="1" id="KW-0812">Transmembrane</keyword>
<organism evidence="2">
    <name type="scientific">hydrothermal vent metagenome</name>
    <dbReference type="NCBI Taxonomy" id="652676"/>
    <lineage>
        <taxon>unclassified sequences</taxon>
        <taxon>metagenomes</taxon>
        <taxon>ecological metagenomes</taxon>
    </lineage>
</organism>
<keyword evidence="1" id="KW-0472">Membrane</keyword>
<accession>A0A3B0Y2T3</accession>
<dbReference type="InterPro" id="IPR011989">
    <property type="entry name" value="ARM-like"/>
</dbReference>
<feature type="transmembrane region" description="Helical" evidence="1">
    <location>
        <begin position="20"/>
        <end position="41"/>
    </location>
</feature>
<feature type="transmembrane region" description="Helical" evidence="1">
    <location>
        <begin position="53"/>
        <end position="74"/>
    </location>
</feature>
<reference evidence="2" key="1">
    <citation type="submission" date="2018-06" db="EMBL/GenBank/DDBJ databases">
        <authorList>
            <person name="Zhirakovskaya E."/>
        </authorList>
    </citation>
    <scope>NUCLEOTIDE SEQUENCE</scope>
</reference>
<keyword evidence="1" id="KW-1133">Transmembrane helix</keyword>
<dbReference type="Gene3D" id="1.25.10.10">
    <property type="entry name" value="Leucine-rich Repeat Variant"/>
    <property type="match status" value="1"/>
</dbReference>
<name>A0A3B0Y2T3_9ZZZZ</name>
<dbReference type="SUPFAM" id="SSF48371">
    <property type="entry name" value="ARM repeat"/>
    <property type="match status" value="2"/>
</dbReference>
<dbReference type="SMART" id="SM00567">
    <property type="entry name" value="EZ_HEAT"/>
    <property type="match status" value="3"/>
</dbReference>
<feature type="transmembrane region" description="Helical" evidence="1">
    <location>
        <begin position="116"/>
        <end position="135"/>
    </location>
</feature>
<evidence type="ECO:0000313" key="2">
    <source>
        <dbReference type="EMBL" id="VAW71210.1"/>
    </source>
</evidence>